<accession>B9T269</accession>
<protein>
    <submittedName>
        <fullName evidence="2">Uncharacterized protein</fullName>
    </submittedName>
</protein>
<gene>
    <name evidence="2" type="ORF">RCOM_0413440</name>
</gene>
<dbReference type="InParanoid" id="B9T269"/>
<keyword evidence="3" id="KW-1185">Reference proteome</keyword>
<organism evidence="2 3">
    <name type="scientific">Ricinus communis</name>
    <name type="common">Castor bean</name>
    <dbReference type="NCBI Taxonomy" id="3988"/>
    <lineage>
        <taxon>Eukaryota</taxon>
        <taxon>Viridiplantae</taxon>
        <taxon>Streptophyta</taxon>
        <taxon>Embryophyta</taxon>
        <taxon>Tracheophyta</taxon>
        <taxon>Spermatophyta</taxon>
        <taxon>Magnoliopsida</taxon>
        <taxon>eudicotyledons</taxon>
        <taxon>Gunneridae</taxon>
        <taxon>Pentapetalae</taxon>
        <taxon>rosids</taxon>
        <taxon>fabids</taxon>
        <taxon>Malpighiales</taxon>
        <taxon>Euphorbiaceae</taxon>
        <taxon>Acalyphoideae</taxon>
        <taxon>Acalypheae</taxon>
        <taxon>Ricinus</taxon>
    </lineage>
</organism>
<sequence length="109" mass="12243">MIQRTPKRHKFSSYGMYINERTSVAVENFGLPTARVVHTPSTILKSSTFIRVIGFKPHDLKWKEKNVATFRQLQQDAVTRRFSNKATKVTGAISQASTSAKSKNTTLAT</sequence>
<proteinExistence type="predicted"/>
<evidence type="ECO:0000256" key="1">
    <source>
        <dbReference type="SAM" id="MobiDB-lite"/>
    </source>
</evidence>
<dbReference type="EMBL" id="EQ974371">
    <property type="protein sequence ID" value="EEF30040.1"/>
    <property type="molecule type" value="Genomic_DNA"/>
</dbReference>
<dbReference type="AlphaFoldDB" id="B9T269"/>
<reference evidence="3" key="1">
    <citation type="journal article" date="2010" name="Nat. Biotechnol.">
        <title>Draft genome sequence of the oilseed species Ricinus communis.</title>
        <authorList>
            <person name="Chan A.P."/>
            <person name="Crabtree J."/>
            <person name="Zhao Q."/>
            <person name="Lorenzi H."/>
            <person name="Orvis J."/>
            <person name="Puiu D."/>
            <person name="Melake-Berhan A."/>
            <person name="Jones K.M."/>
            <person name="Redman J."/>
            <person name="Chen G."/>
            <person name="Cahoon E.B."/>
            <person name="Gedil M."/>
            <person name="Stanke M."/>
            <person name="Haas B.J."/>
            <person name="Wortman J.R."/>
            <person name="Fraser-Liggett C.M."/>
            <person name="Ravel J."/>
            <person name="Rabinowicz P.D."/>
        </authorList>
    </citation>
    <scope>NUCLEOTIDE SEQUENCE [LARGE SCALE GENOMIC DNA]</scope>
    <source>
        <strain evidence="3">cv. Hale</strain>
    </source>
</reference>
<dbReference type="Proteomes" id="UP000008311">
    <property type="component" value="Unassembled WGS sequence"/>
</dbReference>
<evidence type="ECO:0000313" key="3">
    <source>
        <dbReference type="Proteomes" id="UP000008311"/>
    </source>
</evidence>
<evidence type="ECO:0000313" key="2">
    <source>
        <dbReference type="EMBL" id="EEF30040.1"/>
    </source>
</evidence>
<feature type="region of interest" description="Disordered" evidence="1">
    <location>
        <begin position="89"/>
        <end position="109"/>
    </location>
</feature>
<name>B9T269_RICCO</name>